<name>A0A1U7WIE3_NICSY</name>
<dbReference type="InterPro" id="IPR000477">
    <property type="entry name" value="RT_dom"/>
</dbReference>
<feature type="domain" description="Reverse transcriptase" evidence="1">
    <location>
        <begin position="1"/>
        <end position="214"/>
    </location>
</feature>
<evidence type="ECO:0000313" key="2">
    <source>
        <dbReference type="Proteomes" id="UP000189701"/>
    </source>
</evidence>
<reference evidence="2" key="1">
    <citation type="journal article" date="2013" name="Genome Biol.">
        <title>Reference genomes and transcriptomes of Nicotiana sylvestris and Nicotiana tomentosiformis.</title>
        <authorList>
            <person name="Sierro N."/>
            <person name="Battey J.N."/>
            <person name="Ouadi S."/>
            <person name="Bovet L."/>
            <person name="Goepfert S."/>
            <person name="Bakaher N."/>
            <person name="Peitsch M.C."/>
            <person name="Ivanov N.V."/>
        </authorList>
    </citation>
    <scope>NUCLEOTIDE SEQUENCE [LARGE SCALE GENOMIC DNA]</scope>
</reference>
<sequence length="214" mass="24785">MARCMEASILGEKNGGGTSLLDFTKAFGIKRMPDEWRCSTVVPLYKNKGDTQNCRSTMEVILLIRRLAEQYREGKKDLHIVFINLEKAYDMVTREVIWRCLEAKGVSVAYIWAIKDMYDGVKMQVRTVRGDSEQFPVIMGLHKVSTLSPFLFALVMDTLTHHIEGEVPWFMVFANDIVLIDESKTSINEMLEVWRHALEYKGFNLSRMKMEYLE</sequence>
<proteinExistence type="predicted"/>
<dbReference type="RefSeq" id="XP_009779712.1">
    <property type="nucleotide sequence ID" value="XM_009781410.1"/>
</dbReference>
<dbReference type="PROSITE" id="PS50878">
    <property type="entry name" value="RT_POL"/>
    <property type="match status" value="1"/>
</dbReference>
<keyword evidence="2" id="KW-1185">Reference proteome</keyword>
<dbReference type="AlphaFoldDB" id="A0A1U7WIE3"/>
<dbReference type="PANTHER" id="PTHR19446">
    <property type="entry name" value="REVERSE TRANSCRIPTASES"/>
    <property type="match status" value="1"/>
</dbReference>
<evidence type="ECO:0000313" key="3">
    <source>
        <dbReference type="RefSeq" id="XP_009779712.1"/>
    </source>
</evidence>
<dbReference type="Proteomes" id="UP000189701">
    <property type="component" value="Unplaced"/>
</dbReference>
<organism evidence="2 3">
    <name type="scientific">Nicotiana sylvestris</name>
    <name type="common">Wood tobacco</name>
    <name type="synonym">South American tobacco</name>
    <dbReference type="NCBI Taxonomy" id="4096"/>
    <lineage>
        <taxon>Eukaryota</taxon>
        <taxon>Viridiplantae</taxon>
        <taxon>Streptophyta</taxon>
        <taxon>Embryophyta</taxon>
        <taxon>Tracheophyta</taxon>
        <taxon>Spermatophyta</taxon>
        <taxon>Magnoliopsida</taxon>
        <taxon>eudicotyledons</taxon>
        <taxon>Gunneridae</taxon>
        <taxon>Pentapetalae</taxon>
        <taxon>asterids</taxon>
        <taxon>lamiids</taxon>
        <taxon>Solanales</taxon>
        <taxon>Solanaceae</taxon>
        <taxon>Nicotianoideae</taxon>
        <taxon>Nicotianeae</taxon>
        <taxon>Nicotiana</taxon>
    </lineage>
</organism>
<protein>
    <submittedName>
        <fullName evidence="3">Uncharacterized protein LOC104228864</fullName>
    </submittedName>
</protein>
<evidence type="ECO:0000259" key="1">
    <source>
        <dbReference type="PROSITE" id="PS50878"/>
    </source>
</evidence>
<reference evidence="3" key="2">
    <citation type="submission" date="2025-08" db="UniProtKB">
        <authorList>
            <consortium name="RefSeq"/>
        </authorList>
    </citation>
    <scope>IDENTIFICATION</scope>
    <source>
        <tissue evidence="3">Leaf</tissue>
    </source>
</reference>
<accession>A0A1U7WIE3</accession>
<dbReference type="eggNOG" id="KOG1075">
    <property type="taxonomic scope" value="Eukaryota"/>
</dbReference>
<dbReference type="Pfam" id="PF00078">
    <property type="entry name" value="RVT_1"/>
    <property type="match status" value="1"/>
</dbReference>
<feature type="non-terminal residue" evidence="3">
    <location>
        <position position="214"/>
    </location>
</feature>
<gene>
    <name evidence="3" type="primary">LOC104228864</name>
</gene>
<dbReference type="STRING" id="4096.A0A1U7WIE3"/>